<organism evidence="2 3">
    <name type="scientific">Photorhabdus tasmaniensis</name>
    <dbReference type="NCBI Taxonomy" id="1004159"/>
    <lineage>
        <taxon>Bacteria</taxon>
        <taxon>Pseudomonadati</taxon>
        <taxon>Pseudomonadota</taxon>
        <taxon>Gammaproteobacteria</taxon>
        <taxon>Enterobacterales</taxon>
        <taxon>Morganellaceae</taxon>
        <taxon>Photorhabdus</taxon>
    </lineage>
</organism>
<comment type="caution">
    <text evidence="2">The sequence shown here is derived from an EMBL/GenBank/DDBJ whole genome shotgun (WGS) entry which is preliminary data.</text>
</comment>
<name>A0ABX0GIB9_9GAMM</name>
<keyword evidence="3" id="KW-1185">Reference proteome</keyword>
<protein>
    <submittedName>
        <fullName evidence="2">Plasmid stabilization protein ParE</fullName>
    </submittedName>
</protein>
<dbReference type="Gene3D" id="3.30.2310.20">
    <property type="entry name" value="RelE-like"/>
    <property type="match status" value="1"/>
</dbReference>
<evidence type="ECO:0000313" key="2">
    <source>
        <dbReference type="EMBL" id="NHB87654.1"/>
    </source>
</evidence>
<dbReference type="Pfam" id="PF05016">
    <property type="entry name" value="ParE_toxin"/>
    <property type="match status" value="1"/>
</dbReference>
<dbReference type="InterPro" id="IPR007712">
    <property type="entry name" value="RelE/ParE_toxin"/>
</dbReference>
<evidence type="ECO:0000313" key="3">
    <source>
        <dbReference type="Proteomes" id="UP000697802"/>
    </source>
</evidence>
<gene>
    <name evidence="2" type="ORF">C5471_08005</name>
</gene>
<dbReference type="Proteomes" id="UP000697802">
    <property type="component" value="Unassembled WGS sequence"/>
</dbReference>
<dbReference type="RefSeq" id="WP_133813290.1">
    <property type="nucleotide sequence ID" value="NZ_CAWPIF010000013.1"/>
</dbReference>
<dbReference type="InterPro" id="IPR035093">
    <property type="entry name" value="RelE/ParE_toxin_dom_sf"/>
</dbReference>
<sequence length="103" mass="11748">MTGYVLTAAAESDLRGIVRYTRKQWGDAQVRRYIAMLEQGIASLADGRGVFKDMSALFPGLRMGRYEHHYVFCLPREGAPALIVAIFHERMDLMTRLADRLKE</sequence>
<dbReference type="EMBL" id="PUJU01000013">
    <property type="protein sequence ID" value="NHB87654.1"/>
    <property type="molecule type" value="Genomic_DNA"/>
</dbReference>
<keyword evidence="1" id="KW-1277">Toxin-antitoxin system</keyword>
<proteinExistence type="predicted"/>
<reference evidence="2 3" key="1">
    <citation type="submission" date="2018-02" db="EMBL/GenBank/DDBJ databases">
        <authorList>
            <person name="Machado R.A."/>
        </authorList>
    </citation>
    <scope>NUCLEOTIDE SEQUENCE [LARGE SCALE GENOMIC DNA]</scope>
    <source>
        <strain evidence="2 3">T327</strain>
    </source>
</reference>
<accession>A0ABX0GIB9</accession>
<evidence type="ECO:0000256" key="1">
    <source>
        <dbReference type="ARBA" id="ARBA00022649"/>
    </source>
</evidence>